<name>A0A9P7S3N7_9AGAR</name>
<dbReference type="Pfam" id="PF13639">
    <property type="entry name" value="zf-RING_2"/>
    <property type="match status" value="1"/>
</dbReference>
<protein>
    <recommendedName>
        <fullName evidence="4">RING-type domain-containing protein</fullName>
    </recommendedName>
</protein>
<dbReference type="SUPFAM" id="SSF57850">
    <property type="entry name" value="RING/U-box"/>
    <property type="match status" value="1"/>
</dbReference>
<comment type="caution">
    <text evidence="5">The sequence shown here is derived from an EMBL/GenBank/DDBJ whole genome shotgun (WGS) entry which is preliminary data.</text>
</comment>
<sequence length="393" mass="43891">MSDRVQCPICQDYFRIPTEPTHDFVTFPCRHGTCRTCLQGVYSRSKNFTEADCPVCRQTFNRKAAHHLYLSFERSVVVSTITTAEKLGEMDANSKLLSVKIAGERVRKASDSLECKDSEVATTLIKAVEDFKQRIVPLFEIQEAQMEELARLRAQLQAANREATKAKAIANQCTQKDAEIGFLHRQLRDARQTHSEAFAESRSLSTEVKRLRVENERLVEAESKLEQSNTSLKGSLVEHKKTNRSQKVKIKALKEENRKLEAQIQGRNICVAEESLMIDDNRTGSEMLPRTRTPPALRTPSPPASLDLAPRSPCNSPHKDKENTQCRSLSGYEGLPPPGFKSDWSMGDARAGTNPLKRKNSSSLTTAVGISVDRTGQPIGSVQLGPKRSRRAV</sequence>
<dbReference type="Gene3D" id="3.30.40.10">
    <property type="entry name" value="Zinc/RING finger domain, C3HC4 (zinc finger)"/>
    <property type="match status" value="1"/>
</dbReference>
<accession>A0A9P7S3N7</accession>
<keyword evidence="6" id="KW-1185">Reference proteome</keyword>
<dbReference type="SMART" id="SM00184">
    <property type="entry name" value="RING"/>
    <property type="match status" value="1"/>
</dbReference>
<keyword evidence="1" id="KW-0479">Metal-binding</keyword>
<dbReference type="InterPro" id="IPR001841">
    <property type="entry name" value="Znf_RING"/>
</dbReference>
<keyword evidence="1" id="KW-0863">Zinc-finger</keyword>
<organism evidence="5 6">
    <name type="scientific">Marasmius oreades</name>
    <name type="common">fairy-ring Marasmius</name>
    <dbReference type="NCBI Taxonomy" id="181124"/>
    <lineage>
        <taxon>Eukaryota</taxon>
        <taxon>Fungi</taxon>
        <taxon>Dikarya</taxon>
        <taxon>Basidiomycota</taxon>
        <taxon>Agaricomycotina</taxon>
        <taxon>Agaricomycetes</taxon>
        <taxon>Agaricomycetidae</taxon>
        <taxon>Agaricales</taxon>
        <taxon>Marasmiineae</taxon>
        <taxon>Marasmiaceae</taxon>
        <taxon>Marasmius</taxon>
    </lineage>
</organism>
<proteinExistence type="predicted"/>
<dbReference type="InterPro" id="IPR050143">
    <property type="entry name" value="TRIM/RBCC"/>
</dbReference>
<feature type="coiled-coil region" evidence="2">
    <location>
        <begin position="139"/>
        <end position="176"/>
    </location>
</feature>
<dbReference type="GO" id="GO:0008270">
    <property type="term" value="F:zinc ion binding"/>
    <property type="evidence" value="ECO:0007669"/>
    <property type="project" value="UniProtKB-KW"/>
</dbReference>
<dbReference type="Proteomes" id="UP001049176">
    <property type="component" value="Chromosome 4"/>
</dbReference>
<feature type="domain" description="RING-type" evidence="4">
    <location>
        <begin position="7"/>
        <end position="57"/>
    </location>
</feature>
<evidence type="ECO:0000256" key="2">
    <source>
        <dbReference type="SAM" id="Coils"/>
    </source>
</evidence>
<dbReference type="PANTHER" id="PTHR24103">
    <property type="entry name" value="E3 UBIQUITIN-PROTEIN LIGASE TRIM"/>
    <property type="match status" value="1"/>
</dbReference>
<keyword evidence="1" id="KW-0862">Zinc</keyword>
<dbReference type="RefSeq" id="XP_043010601.1">
    <property type="nucleotide sequence ID" value="XM_043152515.1"/>
</dbReference>
<keyword evidence="2" id="KW-0175">Coiled coil</keyword>
<evidence type="ECO:0000313" key="5">
    <source>
        <dbReference type="EMBL" id="KAG7094131.1"/>
    </source>
</evidence>
<feature type="region of interest" description="Disordered" evidence="3">
    <location>
        <begin position="281"/>
        <end position="393"/>
    </location>
</feature>
<dbReference type="KEGG" id="more:E1B28_007743"/>
<evidence type="ECO:0000256" key="1">
    <source>
        <dbReference type="PROSITE-ProRule" id="PRU00175"/>
    </source>
</evidence>
<dbReference type="PROSITE" id="PS50089">
    <property type="entry name" value="ZF_RING_2"/>
    <property type="match status" value="1"/>
</dbReference>
<evidence type="ECO:0000256" key="3">
    <source>
        <dbReference type="SAM" id="MobiDB-lite"/>
    </source>
</evidence>
<dbReference type="InterPro" id="IPR013083">
    <property type="entry name" value="Znf_RING/FYVE/PHD"/>
</dbReference>
<feature type="compositionally biased region" description="Low complexity" evidence="3">
    <location>
        <begin position="288"/>
        <end position="299"/>
    </location>
</feature>
<dbReference type="EMBL" id="CM032184">
    <property type="protein sequence ID" value="KAG7094131.1"/>
    <property type="molecule type" value="Genomic_DNA"/>
</dbReference>
<dbReference type="AlphaFoldDB" id="A0A9P7S3N7"/>
<dbReference type="OrthoDB" id="6105938at2759"/>
<dbReference type="GeneID" id="66076819"/>
<gene>
    <name evidence="5" type="ORF">E1B28_007743</name>
</gene>
<evidence type="ECO:0000259" key="4">
    <source>
        <dbReference type="PROSITE" id="PS50089"/>
    </source>
</evidence>
<evidence type="ECO:0000313" key="6">
    <source>
        <dbReference type="Proteomes" id="UP001049176"/>
    </source>
</evidence>
<reference evidence="5" key="1">
    <citation type="journal article" date="2021" name="Genome Biol. Evol.">
        <title>The assembled and annotated genome of the fairy-ring fungus Marasmius oreades.</title>
        <authorList>
            <person name="Hiltunen M."/>
            <person name="Ament-Velasquez S.L."/>
            <person name="Johannesson H."/>
        </authorList>
    </citation>
    <scope>NUCLEOTIDE SEQUENCE</scope>
    <source>
        <strain evidence="5">03SP1</strain>
    </source>
</reference>
<feature type="coiled-coil region" evidence="2">
    <location>
        <begin position="201"/>
        <end position="263"/>
    </location>
</feature>